<dbReference type="SUPFAM" id="SSF140383">
    <property type="entry name" value="BSD domain-like"/>
    <property type="match status" value="1"/>
</dbReference>
<dbReference type="PANTHER" id="PTHR16019:SF5">
    <property type="entry name" value="BSD DOMAIN-CONTAINING PROTEIN 1"/>
    <property type="match status" value="1"/>
</dbReference>
<dbReference type="InterPro" id="IPR005607">
    <property type="entry name" value="BSD_dom"/>
</dbReference>
<evidence type="ECO:0000313" key="4">
    <source>
        <dbReference type="Proteomes" id="UP000694388"/>
    </source>
</evidence>
<evidence type="ECO:0000259" key="2">
    <source>
        <dbReference type="PROSITE" id="PS50858"/>
    </source>
</evidence>
<dbReference type="InterPro" id="IPR035925">
    <property type="entry name" value="BSD_dom_sf"/>
</dbReference>
<dbReference type="Gene3D" id="1.10.3970.10">
    <property type="entry name" value="BSD domain"/>
    <property type="match status" value="1"/>
</dbReference>
<dbReference type="AlphaFoldDB" id="A0A8C4QDP6"/>
<keyword evidence="4" id="KW-1185">Reference proteome</keyword>
<protein>
    <submittedName>
        <fullName evidence="3">BSD domain containing 1</fullName>
    </submittedName>
</protein>
<organism evidence="3 4">
    <name type="scientific">Eptatretus burgeri</name>
    <name type="common">Inshore hagfish</name>
    <dbReference type="NCBI Taxonomy" id="7764"/>
    <lineage>
        <taxon>Eukaryota</taxon>
        <taxon>Metazoa</taxon>
        <taxon>Chordata</taxon>
        <taxon>Craniata</taxon>
        <taxon>Vertebrata</taxon>
        <taxon>Cyclostomata</taxon>
        <taxon>Myxini</taxon>
        <taxon>Myxiniformes</taxon>
        <taxon>Myxinidae</taxon>
        <taxon>Eptatretinae</taxon>
        <taxon>Eptatretus</taxon>
    </lineage>
</organism>
<reference evidence="3" key="1">
    <citation type="submission" date="2025-08" db="UniProtKB">
        <authorList>
            <consortium name="Ensembl"/>
        </authorList>
    </citation>
    <scope>IDENTIFICATION</scope>
</reference>
<dbReference type="Proteomes" id="UP000694388">
    <property type="component" value="Unplaced"/>
</dbReference>
<dbReference type="GO" id="GO:0005737">
    <property type="term" value="C:cytoplasm"/>
    <property type="evidence" value="ECO:0007669"/>
    <property type="project" value="TreeGrafter"/>
</dbReference>
<sequence>MVKEGLSSIFGTISEAFAPSLGSTLDQEENIVLVANTQGSTEPYDRAKARFYSLQADPATYCNEPDGSPETYMVWAAAFSLKEKKGEVSDLLATCPAIRAMYTRLVPAAVSHTEFWHRYFYRLHQLEQGEARRAELVKRAHPRSDEPVLSWEDEEDEILKAPTSNLLPDQECIITGMEHSSSNPEAYECRTEHLSDATDGGSTRTAVDHLHSSPESQSQATAVLSPGIVHDPCDDDDDDDDDDDEPCDGVTISSTEDTLSTLTLAASDSVVALTEADGTSSTEMRRVAANREDSADLRVYDLRSDSDKSTPTSGKIGSSTDISEDWEKDFDLDMTEEEIQQALSKADVPGQVQVFMNNFFSSYFKSLALISYCGKVVVLF</sequence>
<proteinExistence type="predicted"/>
<reference evidence="3" key="2">
    <citation type="submission" date="2025-09" db="UniProtKB">
        <authorList>
            <consortium name="Ensembl"/>
        </authorList>
    </citation>
    <scope>IDENTIFICATION</scope>
</reference>
<feature type="domain" description="BSD" evidence="2">
    <location>
        <begin position="75"/>
        <end position="127"/>
    </location>
</feature>
<dbReference type="SMART" id="SM00751">
    <property type="entry name" value="BSD"/>
    <property type="match status" value="1"/>
</dbReference>
<dbReference type="PANTHER" id="PTHR16019">
    <property type="entry name" value="SYNAPSE-ASSOCIATED PROTEIN"/>
    <property type="match status" value="1"/>
</dbReference>
<feature type="compositionally biased region" description="Polar residues" evidence="1">
    <location>
        <begin position="213"/>
        <end position="222"/>
    </location>
</feature>
<evidence type="ECO:0000313" key="3">
    <source>
        <dbReference type="Ensembl" id="ENSEBUP00000013911.1"/>
    </source>
</evidence>
<dbReference type="GeneTree" id="ENSGT00390000009361"/>
<accession>A0A8C4QDP6</accession>
<feature type="compositionally biased region" description="Acidic residues" evidence="1">
    <location>
        <begin position="233"/>
        <end position="247"/>
    </location>
</feature>
<dbReference type="Ensembl" id="ENSEBUT00000014487.1">
    <property type="protein sequence ID" value="ENSEBUP00000013911.1"/>
    <property type="gene ID" value="ENSEBUG00000008762.1"/>
</dbReference>
<dbReference type="Pfam" id="PF03909">
    <property type="entry name" value="BSD"/>
    <property type="match status" value="1"/>
</dbReference>
<name>A0A8C4QDP6_EPTBU</name>
<feature type="region of interest" description="Disordered" evidence="1">
    <location>
        <begin position="195"/>
        <end position="255"/>
    </location>
</feature>
<dbReference type="PROSITE" id="PS50858">
    <property type="entry name" value="BSD"/>
    <property type="match status" value="1"/>
</dbReference>
<evidence type="ECO:0000256" key="1">
    <source>
        <dbReference type="SAM" id="MobiDB-lite"/>
    </source>
</evidence>
<dbReference type="InterPro" id="IPR051494">
    <property type="entry name" value="BSD_domain-containing"/>
</dbReference>